<keyword evidence="4" id="KW-1185">Reference proteome</keyword>
<feature type="transmembrane region" description="Helical" evidence="2">
    <location>
        <begin position="24"/>
        <end position="44"/>
    </location>
</feature>
<gene>
    <name evidence="3" type="ORF">B0I32_106214</name>
</gene>
<protein>
    <recommendedName>
        <fullName evidence="5">DUF2637 domain-containing protein</fullName>
    </recommendedName>
</protein>
<reference evidence="3 4" key="1">
    <citation type="submission" date="2018-03" db="EMBL/GenBank/DDBJ databases">
        <title>Genomic Encyclopedia of Type Strains, Phase III (KMG-III): the genomes of soil and plant-associated and newly described type strains.</title>
        <authorList>
            <person name="Whitman W."/>
        </authorList>
    </citation>
    <scope>NUCLEOTIDE SEQUENCE [LARGE SCALE GENOMIC DNA]</scope>
    <source>
        <strain evidence="3 4">CGMCC 4.7104</strain>
    </source>
</reference>
<evidence type="ECO:0008006" key="5">
    <source>
        <dbReference type="Google" id="ProtNLM"/>
    </source>
</evidence>
<keyword evidence="2" id="KW-0472">Membrane</keyword>
<organism evidence="3 4">
    <name type="scientific">Nonomuraea fuscirosea</name>
    <dbReference type="NCBI Taxonomy" id="1291556"/>
    <lineage>
        <taxon>Bacteria</taxon>
        <taxon>Bacillati</taxon>
        <taxon>Actinomycetota</taxon>
        <taxon>Actinomycetes</taxon>
        <taxon>Streptosporangiales</taxon>
        <taxon>Streptosporangiaceae</taxon>
        <taxon>Nonomuraea</taxon>
    </lineage>
</organism>
<feature type="transmembrane region" description="Helical" evidence="2">
    <location>
        <begin position="94"/>
        <end position="112"/>
    </location>
</feature>
<feature type="region of interest" description="Disordered" evidence="1">
    <location>
        <begin position="330"/>
        <end position="418"/>
    </location>
</feature>
<feature type="region of interest" description="Disordered" evidence="1">
    <location>
        <begin position="460"/>
        <end position="496"/>
    </location>
</feature>
<keyword evidence="2" id="KW-1133">Transmembrane helix</keyword>
<accession>A0A2T0N263</accession>
<evidence type="ECO:0000313" key="3">
    <source>
        <dbReference type="EMBL" id="PRX66078.1"/>
    </source>
</evidence>
<feature type="compositionally biased region" description="Basic and acidic residues" evidence="1">
    <location>
        <begin position="479"/>
        <end position="488"/>
    </location>
</feature>
<dbReference type="RefSeq" id="WP_181307441.1">
    <property type="nucleotide sequence ID" value="NZ_PVNG01000006.1"/>
</dbReference>
<dbReference type="AlphaFoldDB" id="A0A2T0N263"/>
<evidence type="ECO:0000313" key="4">
    <source>
        <dbReference type="Proteomes" id="UP000238312"/>
    </source>
</evidence>
<keyword evidence="2" id="KW-0812">Transmembrane</keyword>
<evidence type="ECO:0000256" key="1">
    <source>
        <dbReference type="SAM" id="MobiDB-lite"/>
    </source>
</evidence>
<feature type="transmembrane region" description="Helical" evidence="2">
    <location>
        <begin position="64"/>
        <end position="82"/>
    </location>
</feature>
<proteinExistence type="predicted"/>
<dbReference type="EMBL" id="PVNG01000006">
    <property type="protein sequence ID" value="PRX66078.1"/>
    <property type="molecule type" value="Genomic_DNA"/>
</dbReference>
<sequence length="496" mass="53573">MISTPLDVAAGLVDYVIDNPGSSAVLAVLGLVGLALAFLLLRLLWRVVSWLWTRYVATRPVEDILTIVAASIATGVSAQGMWRFSGDVLGFDGPLQLLLFAFIEVAMVTSAVRARRSMRENGRAGVDGLAVWAMTGLSAVLSSMDARSLPEAVFRLAAPIVAAWLWERSMAIERQRLTGRTRINWRLTPERLFVALSLAETNDRTATEVDTHRRLTRVALAAKKARALREAGASPRKQRNALARLDRAMDRAVEHTGLVQDPARQEQMLAQIAALYNTAKLTEIQPVPFWHHLAEERAEREERERKGAEAMAVLRDFSGRRVLLPAHASASAGVNGVGGDTPRDTVNGTPRGTGGGTPNGAAGTPRDTAGGTPNGASGGTVPTPAPRPRQPVTRPPRNVSRKPNGSRHGTAAQPSKEELTRRIAWLHDLVKTQPDLSVTDLRDKAVKEYSVSPRTAYRYIEQAGLAPRDTTGGDTAGDTPRDTDRDTTGDTPPDTA</sequence>
<comment type="caution">
    <text evidence="3">The sequence shown here is derived from an EMBL/GenBank/DDBJ whole genome shotgun (WGS) entry which is preliminary data.</text>
</comment>
<feature type="transmembrane region" description="Helical" evidence="2">
    <location>
        <begin position="124"/>
        <end position="142"/>
    </location>
</feature>
<name>A0A2T0N263_9ACTN</name>
<evidence type="ECO:0000256" key="2">
    <source>
        <dbReference type="SAM" id="Phobius"/>
    </source>
</evidence>
<feature type="compositionally biased region" description="Low complexity" evidence="1">
    <location>
        <begin position="466"/>
        <end position="478"/>
    </location>
</feature>
<dbReference type="Proteomes" id="UP000238312">
    <property type="component" value="Unassembled WGS sequence"/>
</dbReference>